<feature type="transmembrane region" description="Helical" evidence="6">
    <location>
        <begin position="473"/>
        <end position="497"/>
    </location>
</feature>
<feature type="transmembrane region" description="Helical" evidence="6">
    <location>
        <begin position="88"/>
        <end position="109"/>
    </location>
</feature>
<feature type="transmembrane region" description="Helical" evidence="6">
    <location>
        <begin position="398"/>
        <end position="418"/>
    </location>
</feature>
<dbReference type="SUPFAM" id="SSF103473">
    <property type="entry name" value="MFS general substrate transporter"/>
    <property type="match status" value="1"/>
</dbReference>
<evidence type="ECO:0000259" key="7">
    <source>
        <dbReference type="PROSITE" id="PS50850"/>
    </source>
</evidence>
<evidence type="ECO:0000256" key="3">
    <source>
        <dbReference type="ARBA" id="ARBA00022989"/>
    </source>
</evidence>
<organism evidence="8 9">
    <name type="scientific">Lophiotrema nucula</name>
    <dbReference type="NCBI Taxonomy" id="690887"/>
    <lineage>
        <taxon>Eukaryota</taxon>
        <taxon>Fungi</taxon>
        <taxon>Dikarya</taxon>
        <taxon>Ascomycota</taxon>
        <taxon>Pezizomycotina</taxon>
        <taxon>Dothideomycetes</taxon>
        <taxon>Pleosporomycetidae</taxon>
        <taxon>Pleosporales</taxon>
        <taxon>Lophiotremataceae</taxon>
        <taxon>Lophiotrema</taxon>
    </lineage>
</organism>
<dbReference type="Gene3D" id="1.20.1250.20">
    <property type="entry name" value="MFS general substrate transporter like domains"/>
    <property type="match status" value="1"/>
</dbReference>
<dbReference type="GO" id="GO:0005886">
    <property type="term" value="C:plasma membrane"/>
    <property type="evidence" value="ECO:0007669"/>
    <property type="project" value="TreeGrafter"/>
</dbReference>
<feature type="transmembrane region" description="Helical" evidence="6">
    <location>
        <begin position="244"/>
        <end position="262"/>
    </location>
</feature>
<feature type="transmembrane region" description="Helical" evidence="6">
    <location>
        <begin position="203"/>
        <end position="223"/>
    </location>
</feature>
<feature type="domain" description="Major facilitator superfamily (MFS) profile" evidence="7">
    <location>
        <begin position="51"/>
        <end position="503"/>
    </location>
</feature>
<dbReference type="OrthoDB" id="4161376at2759"/>
<evidence type="ECO:0000256" key="4">
    <source>
        <dbReference type="ARBA" id="ARBA00023136"/>
    </source>
</evidence>
<evidence type="ECO:0000256" key="1">
    <source>
        <dbReference type="ARBA" id="ARBA00004141"/>
    </source>
</evidence>
<dbReference type="Pfam" id="PF07690">
    <property type="entry name" value="MFS_1"/>
    <property type="match status" value="1"/>
</dbReference>
<dbReference type="PANTHER" id="PTHR23501:SF109">
    <property type="entry name" value="MAJOR FACILITATOR SUPERFAMILY (MFS) PROFILE DOMAIN-CONTAINING PROTEIN-RELATED"/>
    <property type="match status" value="1"/>
</dbReference>
<feature type="compositionally biased region" description="Basic and acidic residues" evidence="5">
    <location>
        <begin position="11"/>
        <end position="23"/>
    </location>
</feature>
<name>A0A6A5YM92_9PLEO</name>
<dbReference type="GO" id="GO:0022857">
    <property type="term" value="F:transmembrane transporter activity"/>
    <property type="evidence" value="ECO:0007669"/>
    <property type="project" value="InterPro"/>
</dbReference>
<gene>
    <name evidence="8" type="ORF">BDV96DRAFT_616593</name>
</gene>
<feature type="transmembrane region" description="Helical" evidence="6">
    <location>
        <begin position="176"/>
        <end position="197"/>
    </location>
</feature>
<evidence type="ECO:0000256" key="5">
    <source>
        <dbReference type="SAM" id="MobiDB-lite"/>
    </source>
</evidence>
<proteinExistence type="predicted"/>
<dbReference type="PANTHER" id="PTHR23501">
    <property type="entry name" value="MAJOR FACILITATOR SUPERFAMILY"/>
    <property type="match status" value="1"/>
</dbReference>
<feature type="region of interest" description="Disordered" evidence="5">
    <location>
        <begin position="1"/>
        <end position="42"/>
    </location>
</feature>
<dbReference type="PROSITE" id="PS50850">
    <property type="entry name" value="MFS"/>
    <property type="match status" value="1"/>
</dbReference>
<dbReference type="InterPro" id="IPR011701">
    <property type="entry name" value="MFS"/>
</dbReference>
<evidence type="ECO:0000313" key="8">
    <source>
        <dbReference type="EMBL" id="KAF2108093.1"/>
    </source>
</evidence>
<dbReference type="AlphaFoldDB" id="A0A6A5YM92"/>
<feature type="transmembrane region" description="Helical" evidence="6">
    <location>
        <begin position="430"/>
        <end position="453"/>
    </location>
</feature>
<evidence type="ECO:0000256" key="6">
    <source>
        <dbReference type="SAM" id="Phobius"/>
    </source>
</evidence>
<evidence type="ECO:0000313" key="9">
    <source>
        <dbReference type="Proteomes" id="UP000799770"/>
    </source>
</evidence>
<keyword evidence="2 6" id="KW-0812">Transmembrane</keyword>
<feature type="transmembrane region" description="Helical" evidence="6">
    <location>
        <begin position="307"/>
        <end position="327"/>
    </location>
</feature>
<comment type="subcellular location">
    <subcellularLocation>
        <location evidence="1">Membrane</location>
        <topology evidence="1">Multi-pass membrane protein</topology>
    </subcellularLocation>
</comment>
<dbReference type="Proteomes" id="UP000799770">
    <property type="component" value="Unassembled WGS sequence"/>
</dbReference>
<feature type="transmembrane region" description="Helical" evidence="6">
    <location>
        <begin position="268"/>
        <end position="286"/>
    </location>
</feature>
<feature type="transmembrane region" description="Helical" evidence="6">
    <location>
        <begin position="60"/>
        <end position="82"/>
    </location>
</feature>
<dbReference type="EMBL" id="ML977350">
    <property type="protein sequence ID" value="KAF2108093.1"/>
    <property type="molecule type" value="Genomic_DNA"/>
</dbReference>
<keyword evidence="4 6" id="KW-0472">Membrane</keyword>
<evidence type="ECO:0000256" key="2">
    <source>
        <dbReference type="ARBA" id="ARBA00022692"/>
    </source>
</evidence>
<sequence>MQSNNNQQDEYGGKTEDRDEHLEQVQTRTLPGSAEMEKGESVTKVTTGPLVHDKVSPSKFIIGSQIPLYFFGSILPTIYQDIGGVDRYVWFVIGSFVPNAAVCPFVGALSDLFGRQMVAIVGKVFLSVGPIITSTAKTMNIAIAEQVFSGLGAGLNELIALAGTGEMVPVRKRAKYVGLVVFSIVPFIPSTLYAQLISKASGWRYNGIFVGVWNFIGLVLCIICYHDPPRLHAGYTAKDVLCQVNYVGAALSTVGITLFIMGMHAHNVAPFFIGLVFIIAFFVWEIRFAPYPMAPKGLFRKSKKTMITILLITFLSGGSYFAMLLFWPTQTFNVYGYDHVQIGLRALPIGFGIIGGAVISLLLIPTTGVRIRGLMIFFTALMTAGTGAISVSNPHNRHTMLGVVTIAGLGVGGVMIPSSIIAQIACPDEFIATVTAITLSLRYIGGAIGFAAYDNTFYHEFVKHASDVIGVGIIMNGIVAPVAPANIALIGELVALVGNAQFAELQEVIATNLLVLRKDAISIVIVYSQEAFALGYRYPY</sequence>
<dbReference type="InterPro" id="IPR020846">
    <property type="entry name" value="MFS_dom"/>
</dbReference>
<keyword evidence="9" id="KW-1185">Reference proteome</keyword>
<feature type="transmembrane region" description="Helical" evidence="6">
    <location>
        <begin position="371"/>
        <end position="392"/>
    </location>
</feature>
<reference evidence="8" key="1">
    <citation type="journal article" date="2020" name="Stud. Mycol.">
        <title>101 Dothideomycetes genomes: a test case for predicting lifestyles and emergence of pathogens.</title>
        <authorList>
            <person name="Haridas S."/>
            <person name="Albert R."/>
            <person name="Binder M."/>
            <person name="Bloem J."/>
            <person name="Labutti K."/>
            <person name="Salamov A."/>
            <person name="Andreopoulos B."/>
            <person name="Baker S."/>
            <person name="Barry K."/>
            <person name="Bills G."/>
            <person name="Bluhm B."/>
            <person name="Cannon C."/>
            <person name="Castanera R."/>
            <person name="Culley D."/>
            <person name="Daum C."/>
            <person name="Ezra D."/>
            <person name="Gonzalez J."/>
            <person name="Henrissat B."/>
            <person name="Kuo A."/>
            <person name="Liang C."/>
            <person name="Lipzen A."/>
            <person name="Lutzoni F."/>
            <person name="Magnuson J."/>
            <person name="Mondo S."/>
            <person name="Nolan M."/>
            <person name="Ohm R."/>
            <person name="Pangilinan J."/>
            <person name="Park H.-J."/>
            <person name="Ramirez L."/>
            <person name="Alfaro M."/>
            <person name="Sun H."/>
            <person name="Tritt A."/>
            <person name="Yoshinaga Y."/>
            <person name="Zwiers L.-H."/>
            <person name="Turgeon B."/>
            <person name="Goodwin S."/>
            <person name="Spatafora J."/>
            <person name="Crous P."/>
            <person name="Grigoriev I."/>
        </authorList>
    </citation>
    <scope>NUCLEOTIDE SEQUENCE</scope>
    <source>
        <strain evidence="8">CBS 627.86</strain>
    </source>
</reference>
<dbReference type="InterPro" id="IPR036259">
    <property type="entry name" value="MFS_trans_sf"/>
</dbReference>
<accession>A0A6A5YM92</accession>
<protein>
    <submittedName>
        <fullName evidence="8">Major facilitator superfamily domain-containing protein</fullName>
    </submittedName>
</protein>
<feature type="transmembrane region" description="Helical" evidence="6">
    <location>
        <begin position="347"/>
        <end position="364"/>
    </location>
</feature>
<keyword evidence="3 6" id="KW-1133">Transmembrane helix</keyword>